<dbReference type="EMBL" id="CP053452">
    <property type="protein sequence ID" value="QJW97067.1"/>
    <property type="molecule type" value="Genomic_DNA"/>
</dbReference>
<reference evidence="2" key="1">
    <citation type="submission" date="2020-05" db="EMBL/GenBank/DDBJ databases">
        <title>Frigoriglobus tundricola gen. nov., sp. nov., a psychrotolerant cellulolytic planctomycete of the family Gemmataceae with two divergent copies of 16S rRNA gene.</title>
        <authorList>
            <person name="Kulichevskaya I.S."/>
            <person name="Ivanova A.A."/>
            <person name="Naumoff D.G."/>
            <person name="Beletsky A.V."/>
            <person name="Rijpstra W.I.C."/>
            <person name="Sinninghe Damste J.S."/>
            <person name="Mardanov A.V."/>
            <person name="Ravin N.V."/>
            <person name="Dedysh S.N."/>
        </authorList>
    </citation>
    <scope>NUCLEOTIDE SEQUENCE [LARGE SCALE GENOMIC DNA]</scope>
    <source>
        <strain evidence="2">PL17</strain>
    </source>
</reference>
<gene>
    <name evidence="1" type="ORF">FTUN_4631</name>
</gene>
<evidence type="ECO:0000313" key="1">
    <source>
        <dbReference type="EMBL" id="QJW97067.1"/>
    </source>
</evidence>
<name>A0A6M5YSM6_9BACT</name>
<organism evidence="1 2">
    <name type="scientific">Frigoriglobus tundricola</name>
    <dbReference type="NCBI Taxonomy" id="2774151"/>
    <lineage>
        <taxon>Bacteria</taxon>
        <taxon>Pseudomonadati</taxon>
        <taxon>Planctomycetota</taxon>
        <taxon>Planctomycetia</taxon>
        <taxon>Gemmatales</taxon>
        <taxon>Gemmataceae</taxon>
        <taxon>Frigoriglobus</taxon>
    </lineage>
</organism>
<dbReference type="AlphaFoldDB" id="A0A6M5YSM6"/>
<protein>
    <submittedName>
        <fullName evidence="1">Uncharacterized protein</fullName>
    </submittedName>
</protein>
<evidence type="ECO:0000313" key="2">
    <source>
        <dbReference type="Proteomes" id="UP000503447"/>
    </source>
</evidence>
<accession>A0A6M5YSM6</accession>
<dbReference type="KEGG" id="ftj:FTUN_4631"/>
<dbReference type="Proteomes" id="UP000503447">
    <property type="component" value="Chromosome"/>
</dbReference>
<sequence length="59" mass="6337">MKPNVPFDVEPPPDKRWLFEACGVPIAPTGASPSARAPHIWRGPEVAGGVPLWYANKTG</sequence>
<keyword evidence="2" id="KW-1185">Reference proteome</keyword>
<proteinExistence type="predicted"/>